<dbReference type="PANTHER" id="PTHR42759:SF5">
    <property type="entry name" value="METHANOL DEHYDROGENASE REGULATOR"/>
    <property type="match status" value="1"/>
</dbReference>
<dbReference type="GO" id="GO:0016887">
    <property type="term" value="F:ATP hydrolysis activity"/>
    <property type="evidence" value="ECO:0007669"/>
    <property type="project" value="InterPro"/>
</dbReference>
<feature type="domain" description="ATPase AAA-3" evidence="1">
    <location>
        <begin position="38"/>
        <end position="167"/>
    </location>
</feature>
<evidence type="ECO:0000313" key="4">
    <source>
        <dbReference type="Proteomes" id="UP000683246"/>
    </source>
</evidence>
<dbReference type="Gene3D" id="3.40.50.300">
    <property type="entry name" value="P-loop containing nucleotide triphosphate hydrolases"/>
    <property type="match status" value="1"/>
</dbReference>
<dbReference type="Proteomes" id="UP000683246">
    <property type="component" value="Chromosome"/>
</dbReference>
<accession>A0A8J8MPX8</accession>
<dbReference type="Pfam" id="PF17863">
    <property type="entry name" value="AAA_lid_2"/>
    <property type="match status" value="1"/>
</dbReference>
<name>A0A8J8MPX8_9FIRM</name>
<protein>
    <submittedName>
        <fullName evidence="3">MoxR family ATPase</fullName>
    </submittedName>
</protein>
<reference evidence="3" key="1">
    <citation type="submission" date="2020-07" db="EMBL/GenBank/DDBJ databases">
        <title>Vallitalea pronyensis genome.</title>
        <authorList>
            <person name="Postec A."/>
        </authorList>
    </citation>
    <scope>NUCLEOTIDE SEQUENCE</scope>
    <source>
        <strain evidence="3">FatNI3</strain>
    </source>
</reference>
<dbReference type="Gene3D" id="1.10.8.80">
    <property type="entry name" value="Magnesium chelatase subunit I, C-Terminal domain"/>
    <property type="match status" value="1"/>
</dbReference>
<organism evidence="3 4">
    <name type="scientific">Vallitalea pronyensis</name>
    <dbReference type="NCBI Taxonomy" id="1348613"/>
    <lineage>
        <taxon>Bacteria</taxon>
        <taxon>Bacillati</taxon>
        <taxon>Bacillota</taxon>
        <taxon>Clostridia</taxon>
        <taxon>Lachnospirales</taxon>
        <taxon>Vallitaleaceae</taxon>
        <taxon>Vallitalea</taxon>
    </lineage>
</organism>
<dbReference type="Pfam" id="PF07726">
    <property type="entry name" value="AAA_3"/>
    <property type="match status" value="1"/>
</dbReference>
<dbReference type="PANTHER" id="PTHR42759">
    <property type="entry name" value="MOXR FAMILY PROTEIN"/>
    <property type="match status" value="1"/>
</dbReference>
<evidence type="ECO:0000313" key="3">
    <source>
        <dbReference type="EMBL" id="QUI25770.1"/>
    </source>
</evidence>
<keyword evidence="4" id="KW-1185">Reference proteome</keyword>
<sequence>MKYIHEKMSRIISNIETVFIGKTEVVEMLVLALICGGHVLIEDIPGMGKTTVAAALAKSIHGSYKRIQFTPDVMPADITGFSMYNQKINDFSYYEGVVMSHIILADEINRTSPKTQSSLLEAMEEGKVTVDGHTYELPKPFMVIATQNPMGYVGTYPLPEAQLDRFFIKTQIGYPSQETAKQIMRIYEKNNPIQHLSPVVEIEEIIEIQEKVKDIYICEALVEYILHVVNETRRHGDIALGASPRCALHLMFAAKVWAAYSGRNYVVPDDIKKFFIPVTAHRLVMKQQVVEARGNEEQVLKEIIRKVPIPVMQYEKK</sequence>
<evidence type="ECO:0000259" key="1">
    <source>
        <dbReference type="Pfam" id="PF07726"/>
    </source>
</evidence>
<dbReference type="GO" id="GO:0005524">
    <property type="term" value="F:ATP binding"/>
    <property type="evidence" value="ECO:0007669"/>
    <property type="project" value="InterPro"/>
</dbReference>
<evidence type="ECO:0000259" key="2">
    <source>
        <dbReference type="Pfam" id="PF17863"/>
    </source>
</evidence>
<feature type="domain" description="ChlI/MoxR AAA lid" evidence="2">
    <location>
        <begin position="231"/>
        <end position="302"/>
    </location>
</feature>
<dbReference type="InterPro" id="IPR050764">
    <property type="entry name" value="CbbQ/NirQ/NorQ/GpvN"/>
</dbReference>
<gene>
    <name evidence="3" type="ORF">HZI73_17065</name>
</gene>
<proteinExistence type="predicted"/>
<dbReference type="CDD" id="cd00009">
    <property type="entry name" value="AAA"/>
    <property type="match status" value="1"/>
</dbReference>
<dbReference type="EMBL" id="CP058649">
    <property type="protein sequence ID" value="QUI25770.1"/>
    <property type="molecule type" value="Genomic_DNA"/>
</dbReference>
<dbReference type="AlphaFoldDB" id="A0A8J8MPX8"/>
<dbReference type="PIRSF" id="PIRSF002849">
    <property type="entry name" value="AAA_ATPase_chaperone_MoxR_prd"/>
    <property type="match status" value="1"/>
</dbReference>
<dbReference type="KEGG" id="vpy:HZI73_17065"/>
<dbReference type="InterPro" id="IPR041628">
    <property type="entry name" value="ChlI/MoxR_AAA_lid"/>
</dbReference>
<dbReference type="SUPFAM" id="SSF52540">
    <property type="entry name" value="P-loop containing nucleoside triphosphate hydrolases"/>
    <property type="match status" value="1"/>
</dbReference>
<dbReference type="InterPro" id="IPR027417">
    <property type="entry name" value="P-loop_NTPase"/>
</dbReference>
<dbReference type="InterPro" id="IPR011703">
    <property type="entry name" value="ATPase_AAA-3"/>
</dbReference>